<accession>A0A0K2XHB8</accession>
<feature type="region of interest" description="Disordered" evidence="1">
    <location>
        <begin position="78"/>
        <end position="100"/>
    </location>
</feature>
<evidence type="ECO:0000313" key="2">
    <source>
        <dbReference type="EMBL" id="CRF45003.1"/>
    </source>
</evidence>
<gene>
    <name evidence="2" type="ORF">HAL09_16340</name>
</gene>
<protein>
    <submittedName>
        <fullName evidence="2">Cold-shock DEAD-box protein A</fullName>
    </submittedName>
</protein>
<reference evidence="2 3" key="1">
    <citation type="submission" date="2014-12" db="EMBL/GenBank/DDBJ databases">
        <authorList>
            <person name="Jaenicke S."/>
        </authorList>
    </citation>
    <scope>NUCLEOTIDE SEQUENCE [LARGE SCALE GENOMIC DNA]</scope>
    <source>
        <strain evidence="2">ASB9</strain>
    </source>
</reference>
<feature type="compositionally biased region" description="Basic residues" evidence="1">
    <location>
        <begin position="81"/>
        <end position="100"/>
    </location>
</feature>
<name>A0A0K2XHB8_9HELI</name>
<dbReference type="Proteomes" id="UP000041394">
    <property type="component" value="Unassembled WGS sequence"/>
</dbReference>
<organism evidence="2 3">
    <name type="scientific">Helicobacter ailurogastricus</name>
    <dbReference type="NCBI Taxonomy" id="1578720"/>
    <lineage>
        <taxon>Bacteria</taxon>
        <taxon>Pseudomonadati</taxon>
        <taxon>Campylobacterota</taxon>
        <taxon>Epsilonproteobacteria</taxon>
        <taxon>Campylobacterales</taxon>
        <taxon>Helicobacteraceae</taxon>
        <taxon>Helicobacter</taxon>
    </lineage>
</organism>
<sequence length="100" mass="11512">MQKDIGSSLELYEIPHMDEDRLVQALCKVEVDAEVVSLYEQLTEQFEPSQLVLKLLSLQFKSHKVDLNHIFNAQKPAGVKKLPRGARSHRSGHFKDSRRK</sequence>
<evidence type="ECO:0000256" key="1">
    <source>
        <dbReference type="SAM" id="MobiDB-lite"/>
    </source>
</evidence>
<dbReference type="AlphaFoldDB" id="A0A0K2XHB8"/>
<evidence type="ECO:0000313" key="3">
    <source>
        <dbReference type="Proteomes" id="UP000041394"/>
    </source>
</evidence>
<proteinExistence type="predicted"/>
<dbReference type="EMBL" id="CDMN01000070">
    <property type="protein sequence ID" value="CRF45003.1"/>
    <property type="molecule type" value="Genomic_DNA"/>
</dbReference>